<keyword evidence="2" id="KW-0472">Membrane</keyword>
<comment type="caution">
    <text evidence="3">The sequence shown here is derived from an EMBL/GenBank/DDBJ whole genome shotgun (WGS) entry which is preliminary data.</text>
</comment>
<dbReference type="AlphaFoldDB" id="A0A9X2U3T0"/>
<name>A0A9X2U3T0_9BACT</name>
<dbReference type="EMBL" id="JANTYZ010000011">
    <property type="protein sequence ID" value="MCS3866330.1"/>
    <property type="molecule type" value="Genomic_DNA"/>
</dbReference>
<evidence type="ECO:0000256" key="1">
    <source>
        <dbReference type="SAM" id="Coils"/>
    </source>
</evidence>
<gene>
    <name evidence="3" type="ORF">GGP82_002903</name>
</gene>
<dbReference type="Proteomes" id="UP001155034">
    <property type="component" value="Unassembled WGS sequence"/>
</dbReference>
<keyword evidence="2" id="KW-1133">Transmembrane helix</keyword>
<feature type="coiled-coil region" evidence="1">
    <location>
        <begin position="127"/>
        <end position="186"/>
    </location>
</feature>
<evidence type="ECO:0000313" key="4">
    <source>
        <dbReference type="Proteomes" id="UP001155034"/>
    </source>
</evidence>
<organism evidence="3 4">
    <name type="scientific">Salinibacter ruber</name>
    <dbReference type="NCBI Taxonomy" id="146919"/>
    <lineage>
        <taxon>Bacteria</taxon>
        <taxon>Pseudomonadati</taxon>
        <taxon>Rhodothermota</taxon>
        <taxon>Rhodothermia</taxon>
        <taxon>Rhodothermales</taxon>
        <taxon>Salinibacteraceae</taxon>
        <taxon>Salinibacter</taxon>
    </lineage>
</organism>
<accession>A0A9X2U3T0</accession>
<feature type="transmembrane region" description="Helical" evidence="2">
    <location>
        <begin position="199"/>
        <end position="220"/>
    </location>
</feature>
<feature type="transmembrane region" description="Helical" evidence="2">
    <location>
        <begin position="48"/>
        <end position="68"/>
    </location>
</feature>
<proteinExistence type="predicted"/>
<keyword evidence="1" id="KW-0175">Coiled coil</keyword>
<protein>
    <submittedName>
        <fullName evidence="3">Chaperonin cofactor prefoldin</fullName>
    </submittedName>
</protein>
<evidence type="ECO:0000313" key="3">
    <source>
        <dbReference type="EMBL" id="MCS3866330.1"/>
    </source>
</evidence>
<reference evidence="3" key="1">
    <citation type="submission" date="2022-08" db="EMBL/GenBank/DDBJ databases">
        <title>Genomic Encyclopedia of Type Strains, Phase V (KMG-V): Genome sequencing to study the core and pangenomes of soil and plant-associated prokaryotes.</title>
        <authorList>
            <person name="Whitman W."/>
        </authorList>
    </citation>
    <scope>NUCLEOTIDE SEQUENCE</scope>
    <source>
        <strain evidence="3">SP2016B</strain>
    </source>
</reference>
<sequence>MWTSVKAFGRRIWERLRQFDPAVKSGFQVLLVVAVLLVGTAGMASVSAIPALGAMLQLGGFLTVAVGIEKTLQSFGREPFWKRLKEPFEDLSSIFTGRDVAVGVSEEVQLSQSASLSVNESVDYSDDISLEERLELIKGEVERLESKLDDLGNRIDEETKRLEEKLEEETSELREMMRQLREMVETANIGDVTLRLEWLGVYLLIFGLLLSTFPSTAYALGNRIGTGLLSIFGM</sequence>
<feature type="transmembrane region" description="Helical" evidence="2">
    <location>
        <begin position="21"/>
        <end position="42"/>
    </location>
</feature>
<keyword evidence="2" id="KW-0812">Transmembrane</keyword>
<evidence type="ECO:0000256" key="2">
    <source>
        <dbReference type="SAM" id="Phobius"/>
    </source>
</evidence>